<evidence type="ECO:0000256" key="9">
    <source>
        <dbReference type="ARBA" id="ARBA00022932"/>
    </source>
</evidence>
<dbReference type="Gene3D" id="1.20.5.140">
    <property type="match status" value="1"/>
</dbReference>
<evidence type="ECO:0000256" key="11">
    <source>
        <dbReference type="HAMAP-Rule" id="MF_00356"/>
    </source>
</evidence>
<evidence type="ECO:0000259" key="12">
    <source>
        <dbReference type="SMART" id="SM00479"/>
    </source>
</evidence>
<evidence type="ECO:0000256" key="6">
    <source>
        <dbReference type="ARBA" id="ARBA00022722"/>
    </source>
</evidence>
<proteinExistence type="inferred from homology"/>
<keyword evidence="3 11" id="KW-0808">Transferase</keyword>
<keyword evidence="4 11" id="KW-0548">Nucleotidyltransferase</keyword>
<name>A0ABS4GI56_9FIRM</name>
<dbReference type="CDD" id="cd07435">
    <property type="entry name" value="PHP_PolIIIA_POLC"/>
    <property type="match status" value="1"/>
</dbReference>
<accession>A0ABS4GI56</accession>
<dbReference type="Gene3D" id="3.20.20.140">
    <property type="entry name" value="Metal-dependent hydrolases"/>
    <property type="match status" value="2"/>
</dbReference>
<dbReference type="Pfam" id="PF07733">
    <property type="entry name" value="DNA_pol3_alpha"/>
    <property type="match status" value="1"/>
</dbReference>
<keyword evidence="6 11" id="KW-0540">Nuclease</keyword>
<evidence type="ECO:0000259" key="13">
    <source>
        <dbReference type="SMART" id="SM00481"/>
    </source>
</evidence>
<evidence type="ECO:0000256" key="1">
    <source>
        <dbReference type="ARBA" id="ARBA00003452"/>
    </source>
</evidence>
<comment type="caution">
    <text evidence="14">The sequence shown here is derived from an EMBL/GenBank/DDBJ whole genome shotgun (WGS) entry which is preliminary data.</text>
</comment>
<sequence length="1435" mass="162622">MFFDNILNIEECKSLKDVKLEKIEVVKKDNTIRVYADSDSIIDFSDVDYAINTIKKHYNNSINLEIIIKYNVEESFYNKKDFVINKIKNNFYYLIKKSSFVLNKAINNIVIDFIDDNFILNICNELLLSEIKKLKVEENFKKILRQYKFPISVRVNYNDETEHEAAITVQKIFDEELKKSNEIIQNSSAIGEKKPPQKYKADNSDGFKKPYRSRKNESVDFNGISVSKMSEITDESGMVNVKGKIINLDKRVLKTGSTLMIINATDLTDSISAKYFCPKDFNDADFEKGRQVQIVGNAEFDEYEKQLIIKVKGMQIIENEEPSRMDTATEKRVELHLHTGMSSMDGINGFKDYAKKAKKWGHRAMAITDHGVVQGFPEAMNCADDKFKVIYGMEGYLINDNVSISHKCDNINLDDEFVVFDIETTGLNSHKDDIIEIGAVKIRNKKVIDNFSTFVHTNKNLPAKIIELTSITDDMLVGQPDIKIVLNQFLNFVGERGVLVAHNSNFDVSFIKDKARTYLNMDYDPSVVDTLELSKALMKQVKNYKLNTLTKKLGIKLENHHRAVDDAQATAYLFINLLNMLSDREIYDMGSINRVLKEEIDIVKQSSFHVNILVKNYIGLKNLYNLVSESHLKNFYKKPRLFKSILNNKREGLIIGTACEAGELYRAILSGANEEKIEEIASFYDFLEIQPLQNNMFLVRNGRVDDIEELKNINRKIVFLGEKLNKPVIATGDVHFLEKEDEVYRRILMSGQGFSDAEEQSPLYLMTTDEMLENFSYLGANKAYEVVVKNTNLIADLVEFILPIPNGTFPPIIEGSDEELRKLSYEKAISIYGDPIPEIVKARLDRELNSIIGNGYAIMYIIAQKLVKKSNEDGYLVGSRGSVGSSFAATMSGITEVNPLVPHYICQSCKYSEFFEDGSYSSGYDLPDKSCPKCGANLVKEGHDIPFEVFLGFEGDKEPDIDLNFAGEEQGIAMKFTEELFGEGKVFRAGTIGTIADKTAYGFVKNYFEEKGILKRRAEIDRLISGCLGVKRTSGQHPGGVMVVPRDKDIHDFTPVQYPANNDKSGTITTHFDYHSISGRILKLDLLGHDTPTIIRMLEDFTNINRDDVPIDDSETMSIFTSPKIFGITLDEINCETGTLAIPEFGTPFVRQMIMDTKPKSFSDLVRISGLSHGTDVWLNNAQDIIKKGYAEIGGVISTRDDIMTYLIQKGVAKKKSFDIMERVRKGKGLREDDEAAMKECDVPQWYIDSCNTIKYMFPKAHAVAYVTMSVKIAYFKVHYPEAFYATYFTMKAEDFDADIITKGENNILENIKILEAKGNDKTAKEKNIITVLEVALEMYKRGIKCEKVDLYKSDDRKFMISEGGKGIIPPLVGLQGLGANAATNIKIERKIKEFISIEDISKRAKVSKTVIEVMEKHGCLKNLDKTNQISIFNV</sequence>
<dbReference type="EC" id="2.7.7.7" evidence="11"/>
<dbReference type="Gene3D" id="3.30.420.10">
    <property type="entry name" value="Ribonuclease H-like superfamily/Ribonuclease H"/>
    <property type="match status" value="1"/>
</dbReference>
<evidence type="ECO:0000313" key="14">
    <source>
        <dbReference type="EMBL" id="MBP1927388.1"/>
    </source>
</evidence>
<dbReference type="Gene3D" id="1.10.150.700">
    <property type="entry name" value="PolC, middle finger domain"/>
    <property type="match status" value="1"/>
</dbReference>
<dbReference type="Pfam" id="PF17657">
    <property type="entry name" value="DNA_pol3_finger"/>
    <property type="match status" value="1"/>
</dbReference>
<evidence type="ECO:0000256" key="3">
    <source>
        <dbReference type="ARBA" id="ARBA00022679"/>
    </source>
</evidence>
<dbReference type="InterPro" id="IPR013520">
    <property type="entry name" value="Ribonucl_H"/>
</dbReference>
<dbReference type="Pfam" id="PF14579">
    <property type="entry name" value="HHH_6"/>
    <property type="match status" value="1"/>
</dbReference>
<dbReference type="Gene3D" id="3.30.1900.20">
    <property type="match status" value="1"/>
</dbReference>
<comment type="catalytic activity">
    <reaction evidence="10 11">
        <text>DNA(n) + a 2'-deoxyribonucleoside 5'-triphosphate = DNA(n+1) + diphosphate</text>
        <dbReference type="Rhea" id="RHEA:22508"/>
        <dbReference type="Rhea" id="RHEA-COMP:17339"/>
        <dbReference type="Rhea" id="RHEA-COMP:17340"/>
        <dbReference type="ChEBI" id="CHEBI:33019"/>
        <dbReference type="ChEBI" id="CHEBI:61560"/>
        <dbReference type="ChEBI" id="CHEBI:173112"/>
        <dbReference type="EC" id="2.7.7.7"/>
    </reaction>
</comment>
<dbReference type="NCBIfam" id="TIGR01405">
    <property type="entry name" value="polC_Gram_pos"/>
    <property type="match status" value="1"/>
</dbReference>
<dbReference type="InterPro" id="IPR003141">
    <property type="entry name" value="Pol/His_phosphatase_N"/>
</dbReference>
<keyword evidence="5 11" id="KW-0235">DNA replication</keyword>
<feature type="domain" description="Polymerase/histidinol phosphatase N-terminal" evidence="13">
    <location>
        <begin position="333"/>
        <end position="399"/>
    </location>
</feature>
<evidence type="ECO:0000256" key="8">
    <source>
        <dbReference type="ARBA" id="ARBA00022839"/>
    </source>
</evidence>
<dbReference type="InterPro" id="IPR004013">
    <property type="entry name" value="PHP_dom"/>
</dbReference>
<dbReference type="SMART" id="SM00479">
    <property type="entry name" value="EXOIII"/>
    <property type="match status" value="1"/>
</dbReference>
<protein>
    <recommendedName>
        <fullName evidence="11">DNA polymerase III PolC-type</fullName>
        <shortName evidence="11">PolIII</shortName>
        <ecNumber evidence="11">2.7.7.7</ecNumber>
    </recommendedName>
</protein>
<evidence type="ECO:0000256" key="2">
    <source>
        <dbReference type="ARBA" id="ARBA00022490"/>
    </source>
</evidence>
<evidence type="ECO:0000313" key="15">
    <source>
        <dbReference type="Proteomes" id="UP001519342"/>
    </source>
</evidence>
<dbReference type="HAMAP" id="MF_00356">
    <property type="entry name" value="DNApol_PolC"/>
    <property type="match status" value="1"/>
</dbReference>
<dbReference type="CDD" id="cd06127">
    <property type="entry name" value="DEDDh"/>
    <property type="match status" value="1"/>
</dbReference>
<dbReference type="InterPro" id="IPR040982">
    <property type="entry name" value="DNA_pol3_finger"/>
</dbReference>
<feature type="domain" description="Exonuclease" evidence="12">
    <location>
        <begin position="416"/>
        <end position="583"/>
    </location>
</feature>
<dbReference type="Proteomes" id="UP001519342">
    <property type="component" value="Unassembled WGS sequence"/>
</dbReference>
<reference evidence="14 15" key="1">
    <citation type="submission" date="2021-03" db="EMBL/GenBank/DDBJ databases">
        <title>Genomic Encyclopedia of Type Strains, Phase IV (KMG-IV): sequencing the most valuable type-strain genomes for metagenomic binning, comparative biology and taxonomic classification.</title>
        <authorList>
            <person name="Goeker M."/>
        </authorList>
    </citation>
    <scope>NUCLEOTIDE SEQUENCE [LARGE SCALE GENOMIC DNA]</scope>
    <source>
        <strain evidence="14 15">DSM 24004</strain>
    </source>
</reference>
<dbReference type="NCBIfam" id="NF001688">
    <property type="entry name" value="PRK00448.1"/>
    <property type="match status" value="1"/>
</dbReference>
<dbReference type="InterPro" id="IPR006054">
    <property type="entry name" value="DnaQ"/>
</dbReference>
<keyword evidence="15" id="KW-1185">Reference proteome</keyword>
<dbReference type="PANTHER" id="PTHR32294">
    <property type="entry name" value="DNA POLYMERASE III SUBUNIT ALPHA"/>
    <property type="match status" value="1"/>
</dbReference>
<gene>
    <name evidence="11" type="primary">polC</name>
    <name evidence="14" type="ORF">J2Z76_003289</name>
</gene>
<dbReference type="Gene3D" id="2.40.50.140">
    <property type="entry name" value="Nucleic acid-binding proteins"/>
    <property type="match status" value="1"/>
</dbReference>
<evidence type="ECO:0000256" key="7">
    <source>
        <dbReference type="ARBA" id="ARBA00022801"/>
    </source>
</evidence>
<dbReference type="Gene3D" id="1.10.150.870">
    <property type="match status" value="1"/>
</dbReference>
<dbReference type="NCBIfam" id="TIGR00573">
    <property type="entry name" value="dnaq"/>
    <property type="match status" value="1"/>
</dbReference>
<evidence type="ECO:0000256" key="5">
    <source>
        <dbReference type="ARBA" id="ARBA00022705"/>
    </source>
</evidence>
<dbReference type="Gene3D" id="6.10.140.1510">
    <property type="match status" value="1"/>
</dbReference>
<dbReference type="Pfam" id="PF00929">
    <property type="entry name" value="RNase_T"/>
    <property type="match status" value="1"/>
</dbReference>
<dbReference type="InterPro" id="IPR006308">
    <property type="entry name" value="Pol_III_a_PolC-type_gram_pos"/>
</dbReference>
<evidence type="ECO:0000256" key="10">
    <source>
        <dbReference type="ARBA" id="ARBA00049244"/>
    </source>
</evidence>
<dbReference type="SMART" id="SM00481">
    <property type="entry name" value="POLIIIAc"/>
    <property type="match status" value="1"/>
</dbReference>
<dbReference type="InterPro" id="IPR004805">
    <property type="entry name" value="DnaE2/DnaE/PolC"/>
</dbReference>
<keyword evidence="9 11" id="KW-0239">DNA-directed DNA polymerase</keyword>
<dbReference type="PANTHER" id="PTHR32294:SF5">
    <property type="entry name" value="DNA POLYMERASE III POLC-TYPE"/>
    <property type="match status" value="1"/>
</dbReference>
<dbReference type="Pfam" id="PF02811">
    <property type="entry name" value="PHP"/>
    <property type="match status" value="1"/>
</dbReference>
<dbReference type="InterPro" id="IPR012340">
    <property type="entry name" value="NA-bd_OB-fold"/>
</dbReference>
<dbReference type="CDD" id="cd04484">
    <property type="entry name" value="polC_OBF"/>
    <property type="match status" value="1"/>
</dbReference>
<comment type="function">
    <text evidence="1 11">Required for replicative DNA synthesis. This DNA polymerase also exhibits 3' to 5' exonuclease activity.</text>
</comment>
<comment type="subcellular location">
    <subcellularLocation>
        <location evidence="11">Cytoplasm</location>
    </subcellularLocation>
</comment>
<dbReference type="InterPro" id="IPR012337">
    <property type="entry name" value="RNaseH-like_sf"/>
</dbReference>
<evidence type="ECO:0000256" key="4">
    <source>
        <dbReference type="ARBA" id="ARBA00022695"/>
    </source>
</evidence>
<keyword evidence="7 11" id="KW-0378">Hydrolase</keyword>
<keyword evidence="2 11" id="KW-0963">Cytoplasm</keyword>
<organism evidence="14 15">
    <name type="scientific">Sedimentibacter acidaminivorans</name>
    <dbReference type="NCBI Taxonomy" id="913099"/>
    <lineage>
        <taxon>Bacteria</taxon>
        <taxon>Bacillati</taxon>
        <taxon>Bacillota</taxon>
        <taxon>Tissierellia</taxon>
        <taxon>Sedimentibacter</taxon>
    </lineage>
</organism>
<comment type="similarity">
    <text evidence="11">Belongs to the DNA polymerase type-C family. PolC subfamily.</text>
</comment>
<dbReference type="SUPFAM" id="SSF53098">
    <property type="entry name" value="Ribonuclease H-like"/>
    <property type="match status" value="1"/>
</dbReference>
<dbReference type="InterPro" id="IPR036397">
    <property type="entry name" value="RNaseH_sf"/>
</dbReference>
<dbReference type="InterPro" id="IPR011708">
    <property type="entry name" value="DNA_pol3_alpha_NTPase_dom"/>
</dbReference>
<dbReference type="GO" id="GO:0003887">
    <property type="term" value="F:DNA-directed DNA polymerase activity"/>
    <property type="evidence" value="ECO:0007669"/>
    <property type="project" value="UniProtKB-EC"/>
</dbReference>
<dbReference type="InterPro" id="IPR044923">
    <property type="entry name" value="PolC_middle_finger_sf"/>
</dbReference>
<dbReference type="RefSeq" id="WP_209513093.1">
    <property type="nucleotide sequence ID" value="NZ_JAGGKS010000013.1"/>
</dbReference>
<dbReference type="EMBL" id="JAGGKS010000013">
    <property type="protein sequence ID" value="MBP1927388.1"/>
    <property type="molecule type" value="Genomic_DNA"/>
</dbReference>
<dbReference type="InterPro" id="IPR029460">
    <property type="entry name" value="DNAPol_HHH"/>
</dbReference>
<keyword evidence="8 11" id="KW-0269">Exonuclease</keyword>